<feature type="transmembrane region" description="Helical" evidence="5">
    <location>
        <begin position="190"/>
        <end position="216"/>
    </location>
</feature>
<dbReference type="InterPro" id="IPR006153">
    <property type="entry name" value="Cation/H_exchanger_TM"/>
</dbReference>
<evidence type="ECO:0000256" key="5">
    <source>
        <dbReference type="SAM" id="Phobius"/>
    </source>
</evidence>
<dbReference type="eggNOG" id="COG0475">
    <property type="taxonomic scope" value="Bacteria"/>
</dbReference>
<protein>
    <submittedName>
        <fullName evidence="7">Transporter, CPA2 family</fullName>
    </submittedName>
</protein>
<dbReference type="AlphaFoldDB" id="A0A1I2QN68"/>
<dbReference type="PANTHER" id="PTHR43021:SF2">
    <property type="entry name" value="CATION_H+ EXCHANGER DOMAIN-CONTAINING PROTEIN"/>
    <property type="match status" value="1"/>
</dbReference>
<feature type="transmembrane region" description="Helical" evidence="5">
    <location>
        <begin position="40"/>
        <end position="59"/>
    </location>
</feature>
<dbReference type="Proteomes" id="UP000182135">
    <property type="component" value="Unassembled WGS sequence"/>
</dbReference>
<dbReference type="RefSeq" id="WP_074846689.1">
    <property type="nucleotide sequence ID" value="NZ_FOOE01000043.1"/>
</dbReference>
<gene>
    <name evidence="7" type="ORF">SAMN04487885_1437</name>
</gene>
<dbReference type="Pfam" id="PF00999">
    <property type="entry name" value="Na_H_Exchanger"/>
    <property type="match status" value="1"/>
</dbReference>
<feature type="transmembrane region" description="Helical" evidence="5">
    <location>
        <begin position="158"/>
        <end position="184"/>
    </location>
</feature>
<keyword evidence="2 5" id="KW-0812">Transmembrane</keyword>
<dbReference type="GO" id="GO:0016020">
    <property type="term" value="C:membrane"/>
    <property type="evidence" value="ECO:0007669"/>
    <property type="project" value="UniProtKB-SubCell"/>
</dbReference>
<feature type="transmembrane region" description="Helical" evidence="5">
    <location>
        <begin position="12"/>
        <end position="28"/>
    </location>
</feature>
<feature type="transmembrane region" description="Helical" evidence="5">
    <location>
        <begin position="65"/>
        <end position="85"/>
    </location>
</feature>
<feature type="transmembrane region" description="Helical" evidence="5">
    <location>
        <begin position="337"/>
        <end position="358"/>
    </location>
</feature>
<comment type="subcellular location">
    <subcellularLocation>
        <location evidence="1">Membrane</location>
        <topology evidence="1">Multi-pass membrane protein</topology>
    </subcellularLocation>
</comment>
<feature type="transmembrane region" description="Helical" evidence="5">
    <location>
        <begin position="126"/>
        <end position="146"/>
    </location>
</feature>
<feature type="domain" description="Cation/H+ exchanger transmembrane" evidence="6">
    <location>
        <begin position="24"/>
        <end position="377"/>
    </location>
</feature>
<proteinExistence type="predicted"/>
<feature type="transmembrane region" description="Helical" evidence="5">
    <location>
        <begin position="228"/>
        <end position="249"/>
    </location>
</feature>
<dbReference type="PANTHER" id="PTHR43021">
    <property type="entry name" value="NA(+)/H(+) ANTIPORTER-RELATED"/>
    <property type="match status" value="1"/>
</dbReference>
<dbReference type="GO" id="GO:1902600">
    <property type="term" value="P:proton transmembrane transport"/>
    <property type="evidence" value="ECO:0007669"/>
    <property type="project" value="InterPro"/>
</dbReference>
<feature type="transmembrane region" description="Helical" evidence="5">
    <location>
        <begin position="97"/>
        <end position="120"/>
    </location>
</feature>
<evidence type="ECO:0000256" key="4">
    <source>
        <dbReference type="ARBA" id="ARBA00023136"/>
    </source>
</evidence>
<dbReference type="Gene3D" id="1.20.1530.20">
    <property type="match status" value="1"/>
</dbReference>
<evidence type="ECO:0000256" key="1">
    <source>
        <dbReference type="ARBA" id="ARBA00004141"/>
    </source>
</evidence>
<feature type="transmembrane region" description="Helical" evidence="5">
    <location>
        <begin position="296"/>
        <end position="316"/>
    </location>
</feature>
<evidence type="ECO:0000313" key="8">
    <source>
        <dbReference type="Proteomes" id="UP000182135"/>
    </source>
</evidence>
<dbReference type="InterPro" id="IPR038770">
    <property type="entry name" value="Na+/solute_symporter_sf"/>
</dbReference>
<dbReference type="GO" id="GO:0015297">
    <property type="term" value="F:antiporter activity"/>
    <property type="evidence" value="ECO:0007669"/>
    <property type="project" value="InterPro"/>
</dbReference>
<keyword evidence="3 5" id="KW-1133">Transmembrane helix</keyword>
<dbReference type="EMBL" id="FOOE01000043">
    <property type="protein sequence ID" value="SFG27667.1"/>
    <property type="molecule type" value="Genomic_DNA"/>
</dbReference>
<reference evidence="7 8" key="1">
    <citation type="submission" date="2016-10" db="EMBL/GenBank/DDBJ databases">
        <authorList>
            <person name="de Groot N.N."/>
        </authorList>
    </citation>
    <scope>NUCLEOTIDE SEQUENCE [LARGE SCALE GENOMIC DNA]</scope>
    <source>
        <strain evidence="7 8">NLAE-zl-G419</strain>
    </source>
</reference>
<name>A0A1I2QN68_9CLOT</name>
<evidence type="ECO:0000259" key="6">
    <source>
        <dbReference type="Pfam" id="PF00999"/>
    </source>
</evidence>
<evidence type="ECO:0000313" key="7">
    <source>
        <dbReference type="EMBL" id="SFG27667.1"/>
    </source>
</evidence>
<evidence type="ECO:0000256" key="3">
    <source>
        <dbReference type="ARBA" id="ARBA00022989"/>
    </source>
</evidence>
<organism evidence="7 8">
    <name type="scientific">Clostridium cadaveris</name>
    <dbReference type="NCBI Taxonomy" id="1529"/>
    <lineage>
        <taxon>Bacteria</taxon>
        <taxon>Bacillati</taxon>
        <taxon>Bacillota</taxon>
        <taxon>Clostridia</taxon>
        <taxon>Eubacteriales</taxon>
        <taxon>Clostridiaceae</taxon>
        <taxon>Clostridium</taxon>
    </lineage>
</organism>
<dbReference type="OrthoDB" id="9778229at2"/>
<keyword evidence="8" id="KW-1185">Reference proteome</keyword>
<evidence type="ECO:0000256" key="2">
    <source>
        <dbReference type="ARBA" id="ARBA00022692"/>
    </source>
</evidence>
<accession>A0A1I2QN68</accession>
<dbReference type="STRING" id="1529.SAMN04487885_1437"/>
<sequence>MLISTLNLNNNAVIISSLSIILLTSFLLTRVTKKFKLPNVTAYIITGILIGPYVLNIIPKEIINGLDFVTDVALAFIAFGVGKYFKIAVLKQNGAKVFIITLFESLLAAVAVTLVMLFVFHLSVPFSIMLGAIGCATAPASTIMTIRQYGAKGRFVDTILQVTALDDVVSLVAFSICIAVAQALSSNTKLSLSVFLIPILTNVVAILIGIAMGFILNKIINDRRTQDNKLIITISIILAMTGVCSVLDISPLLSSMALGAAYINLSNNSHLFKQINNFTPPILTIFFVLSGMKLDVSSLASAGVIGVVYFVVRIIGKYAGAYLGALVCKSPDEIRNYLGLALIPQAGVSIGLAALGQRILPPEIGGLLSTIILSSSVLYELIGPASAKAALHLSKSIPDDKAKMVSSFSEAEAVSK</sequence>
<keyword evidence="4 5" id="KW-0472">Membrane</keyword>